<feature type="compositionally biased region" description="Basic and acidic residues" evidence="1">
    <location>
        <begin position="15"/>
        <end position="37"/>
    </location>
</feature>
<evidence type="ECO:0000256" key="1">
    <source>
        <dbReference type="SAM" id="MobiDB-lite"/>
    </source>
</evidence>
<sequence length="67" mass="7005">MSAESGLGLAGQSLTRRDDETGQRAEPGEYGTDKDALDQSADQATDKVCGTPGAELSGDEDPHDHED</sequence>
<comment type="caution">
    <text evidence="2">The sequence shown here is derived from an EMBL/GenBank/DDBJ whole genome shotgun (WGS) entry which is preliminary data.</text>
</comment>
<protein>
    <submittedName>
        <fullName evidence="2">Uncharacterized protein</fullName>
    </submittedName>
</protein>
<accession>A0ABP7NHW3</accession>
<evidence type="ECO:0000313" key="2">
    <source>
        <dbReference type="EMBL" id="GAA3947620.1"/>
    </source>
</evidence>
<dbReference type="EMBL" id="BAAAZW010000001">
    <property type="protein sequence ID" value="GAA3947620.1"/>
    <property type="molecule type" value="Genomic_DNA"/>
</dbReference>
<dbReference type="Proteomes" id="UP001418444">
    <property type="component" value="Unassembled WGS sequence"/>
</dbReference>
<organism evidence="2 3">
    <name type="scientific">Gordonia caeni</name>
    <dbReference type="NCBI Taxonomy" id="1007097"/>
    <lineage>
        <taxon>Bacteria</taxon>
        <taxon>Bacillati</taxon>
        <taxon>Actinomycetota</taxon>
        <taxon>Actinomycetes</taxon>
        <taxon>Mycobacteriales</taxon>
        <taxon>Gordoniaceae</taxon>
        <taxon>Gordonia</taxon>
    </lineage>
</organism>
<proteinExistence type="predicted"/>
<feature type="region of interest" description="Disordered" evidence="1">
    <location>
        <begin position="1"/>
        <end position="67"/>
    </location>
</feature>
<reference evidence="3" key="1">
    <citation type="journal article" date="2019" name="Int. J. Syst. Evol. Microbiol.">
        <title>The Global Catalogue of Microorganisms (GCM) 10K type strain sequencing project: providing services to taxonomists for standard genome sequencing and annotation.</title>
        <authorList>
            <consortium name="The Broad Institute Genomics Platform"/>
            <consortium name="The Broad Institute Genome Sequencing Center for Infectious Disease"/>
            <person name="Wu L."/>
            <person name="Ma J."/>
        </authorList>
    </citation>
    <scope>NUCLEOTIDE SEQUENCE [LARGE SCALE GENOMIC DNA]</scope>
    <source>
        <strain evidence="3">JCM 16923</strain>
    </source>
</reference>
<gene>
    <name evidence="2" type="ORF">GCM10022231_00740</name>
</gene>
<evidence type="ECO:0000313" key="3">
    <source>
        <dbReference type="Proteomes" id="UP001418444"/>
    </source>
</evidence>
<keyword evidence="3" id="KW-1185">Reference proteome</keyword>
<name>A0ABP7NHW3_9ACTN</name>